<protein>
    <recommendedName>
        <fullName evidence="5">Phage abortive infection protein</fullName>
    </recommendedName>
</protein>
<evidence type="ECO:0008006" key="5">
    <source>
        <dbReference type="Google" id="ProtNLM"/>
    </source>
</evidence>
<keyword evidence="2" id="KW-0812">Transmembrane</keyword>
<keyword evidence="2" id="KW-0472">Membrane</keyword>
<dbReference type="RefSeq" id="WP_125564932.1">
    <property type="nucleotide sequence ID" value="NZ_JACDZB010000004.1"/>
</dbReference>
<evidence type="ECO:0000256" key="1">
    <source>
        <dbReference type="SAM" id="Coils"/>
    </source>
</evidence>
<dbReference type="Pfam" id="PF16872">
    <property type="entry name" value="putAbiC"/>
    <property type="match status" value="1"/>
</dbReference>
<name>A0A429LGS9_ACIBA</name>
<feature type="coiled-coil region" evidence="1">
    <location>
        <begin position="80"/>
        <end position="150"/>
    </location>
</feature>
<organism evidence="3 4">
    <name type="scientific">Acinetobacter baumannii</name>
    <dbReference type="NCBI Taxonomy" id="470"/>
    <lineage>
        <taxon>Bacteria</taxon>
        <taxon>Pseudomonadati</taxon>
        <taxon>Pseudomonadota</taxon>
        <taxon>Gammaproteobacteria</taxon>
        <taxon>Moraxellales</taxon>
        <taxon>Moraxellaceae</taxon>
        <taxon>Acinetobacter</taxon>
        <taxon>Acinetobacter calcoaceticus/baumannii complex</taxon>
    </lineage>
</organism>
<feature type="transmembrane region" description="Helical" evidence="2">
    <location>
        <begin position="53"/>
        <end position="76"/>
    </location>
</feature>
<dbReference type="InterPro" id="IPR031709">
    <property type="entry name" value="PutAbiC"/>
</dbReference>
<keyword evidence="1" id="KW-0175">Coiled coil</keyword>
<accession>A0A429LGS9</accession>
<evidence type="ECO:0000313" key="3">
    <source>
        <dbReference type="EMBL" id="RSP77469.1"/>
    </source>
</evidence>
<proteinExistence type="predicted"/>
<evidence type="ECO:0000256" key="2">
    <source>
        <dbReference type="SAM" id="Phobius"/>
    </source>
</evidence>
<evidence type="ECO:0000313" key="4">
    <source>
        <dbReference type="Proteomes" id="UP000269597"/>
    </source>
</evidence>
<dbReference type="Proteomes" id="UP000269597">
    <property type="component" value="Unassembled WGS sequence"/>
</dbReference>
<keyword evidence="2" id="KW-1133">Transmembrane helix</keyword>
<sequence length="493" mass="58557">MQELENNSDKDLEKIDQDISLHRILVFLIIIVVLFFYLIMLDRIKISSEVQNWGTIGDFFGGILNPIFALFAFYWLTYSVRLQIKELKETRNELKKAAKAQEDSARHQEEIARLEAENVKTQNNILNLNIQTLKEQKSAAIAQKEQIAIQNFESLFFQLLQTKTKVTNDILMGSTGTLYKFAKENIGFADIKIKTMKDKGNSLNGKESIKDHIILFKTCVEKNWEEFYTSSFLDLAGSYFRISYQIVKLIDQNDNLYKLAKVKDKDYSIKQKEYFDIFRSTFTQYELEAFFFNCLYKYGNDKFKKLIEKYGMFEPLLIDYDRSNESIHSLTRYAYQYNEIIFEENELWKEYFEKVENLKKVNRKQLSEEILKLYYLDILPIRPDKSFIIKAVVKDIEKSNTETIVDFILKYIDQTKRLNIKNDISESVVKAEVTLKHKYREKEFPLSEDEKRNLSNRINEINSIEYIDEISFILASRIYINEFFEYFKLRDSP</sequence>
<comment type="caution">
    <text evidence="3">The sequence shown here is derived from an EMBL/GenBank/DDBJ whole genome shotgun (WGS) entry which is preliminary data.</text>
</comment>
<dbReference type="EMBL" id="RFBY01000018">
    <property type="protein sequence ID" value="RSP77469.1"/>
    <property type="molecule type" value="Genomic_DNA"/>
</dbReference>
<dbReference type="AlphaFoldDB" id="A0A429LGS9"/>
<gene>
    <name evidence="3" type="ORF">EA722_07340</name>
</gene>
<feature type="transmembrane region" description="Helical" evidence="2">
    <location>
        <begin position="20"/>
        <end position="41"/>
    </location>
</feature>
<reference evidence="3 4" key="1">
    <citation type="submission" date="2018-10" db="EMBL/GenBank/DDBJ databases">
        <title>GWAS and RNA-Seq identify cryptic mechanisms of antimicrobial resistance in Acinetobacter baumannii.</title>
        <authorList>
            <person name="Sahl J.W."/>
        </authorList>
    </citation>
    <scope>NUCLEOTIDE SEQUENCE [LARGE SCALE GENOMIC DNA]</scope>
    <source>
        <strain evidence="3 4">TG31299</strain>
    </source>
</reference>